<dbReference type="Proteomes" id="UP000887576">
    <property type="component" value="Unplaced"/>
</dbReference>
<dbReference type="WBParaSite" id="JU765_v2.g3960.t1">
    <property type="protein sequence ID" value="JU765_v2.g3960.t1"/>
    <property type="gene ID" value="JU765_v2.g3960"/>
</dbReference>
<reference evidence="2" key="1">
    <citation type="submission" date="2022-11" db="UniProtKB">
        <authorList>
            <consortium name="WormBaseParasite"/>
        </authorList>
    </citation>
    <scope>IDENTIFICATION</scope>
</reference>
<name>A0AC34R6D0_9BILA</name>
<organism evidence="1 2">
    <name type="scientific">Panagrolaimus sp. JU765</name>
    <dbReference type="NCBI Taxonomy" id="591449"/>
    <lineage>
        <taxon>Eukaryota</taxon>
        <taxon>Metazoa</taxon>
        <taxon>Ecdysozoa</taxon>
        <taxon>Nematoda</taxon>
        <taxon>Chromadorea</taxon>
        <taxon>Rhabditida</taxon>
        <taxon>Tylenchina</taxon>
        <taxon>Panagrolaimomorpha</taxon>
        <taxon>Panagrolaimoidea</taxon>
        <taxon>Panagrolaimidae</taxon>
        <taxon>Panagrolaimus</taxon>
    </lineage>
</organism>
<evidence type="ECO:0000313" key="2">
    <source>
        <dbReference type="WBParaSite" id="JU765_v2.g3960.t1"/>
    </source>
</evidence>
<accession>A0AC34R6D0</accession>
<protein>
    <submittedName>
        <fullName evidence="2">HMA domain-containing protein</fullName>
    </submittedName>
</protein>
<proteinExistence type="predicted"/>
<sequence length="69" mass="7239">MSNTYVFNLDMTCESCANAAKRVLGKLGDKVSDVTTDVASKTVTVTTSLPSDEILTALKKTGKAVSLKA</sequence>
<evidence type="ECO:0000313" key="1">
    <source>
        <dbReference type="Proteomes" id="UP000887576"/>
    </source>
</evidence>